<comment type="cofactor">
    <cofactor evidence="6">
        <name>Zn(2+)</name>
        <dbReference type="ChEBI" id="CHEBI:29105"/>
    </cofactor>
    <text evidence="6">Binds 1 zinc ion per subunit.</text>
</comment>
<keyword evidence="4 6" id="KW-0862">Zinc</keyword>
<feature type="domain" description="Peptidase M48" evidence="9">
    <location>
        <begin position="156"/>
        <end position="215"/>
    </location>
</feature>
<feature type="region of interest" description="Disordered" evidence="7">
    <location>
        <begin position="271"/>
        <end position="295"/>
    </location>
</feature>
<evidence type="ECO:0000313" key="11">
    <source>
        <dbReference type="Proteomes" id="UP000187085"/>
    </source>
</evidence>
<keyword evidence="11" id="KW-1185">Reference proteome</keyword>
<feature type="transmembrane region" description="Helical" evidence="8">
    <location>
        <begin position="6"/>
        <end position="24"/>
    </location>
</feature>
<dbReference type="STRING" id="554083.BKD30_02415"/>
<sequence length="354" mass="36511">MVGTGLILGVLAVLLAWPVPVVLVRARWPARSPALALVLWQAIALSGGMCMIGALLAFGLAPAGHDLVSASTAVLASVGGGIDPGSTLGVLSVFALCAAVLLGGHLLLTLGLTWRRISQRRRAHRDALRLLSRPVTRDGPESDNRMRDGTVRDNTIVVDHPTPLAYCLPGGTKSVTVLSDGLLQALEPGELDAVLAHERAHLSQHHHLLLLAFAAWRSSLPWLPTSRLALGAVTDLVEMLADDEALHTVNRATLVRAIAIVGGASAAADGTSAVDAAGTSDDGPGAETTGPVVGTDPVVRVDGVEADAMATPRRVTPARVTRLLRPQAPIGALPRAAVGLLSLLLVVAPVALLA</sequence>
<dbReference type="Proteomes" id="UP000187085">
    <property type="component" value="Unassembled WGS sequence"/>
</dbReference>
<evidence type="ECO:0000256" key="4">
    <source>
        <dbReference type="ARBA" id="ARBA00022833"/>
    </source>
</evidence>
<dbReference type="InterPro" id="IPR052173">
    <property type="entry name" value="Beta-lactam_resp_regulator"/>
</dbReference>
<dbReference type="InterPro" id="IPR001915">
    <property type="entry name" value="Peptidase_M48"/>
</dbReference>
<feature type="transmembrane region" description="Helical" evidence="8">
    <location>
        <begin position="332"/>
        <end position="353"/>
    </location>
</feature>
<keyword evidence="5 6" id="KW-0482">Metalloprotease</keyword>
<dbReference type="GO" id="GO:0006508">
    <property type="term" value="P:proteolysis"/>
    <property type="evidence" value="ECO:0007669"/>
    <property type="project" value="UniProtKB-KW"/>
</dbReference>
<evidence type="ECO:0000256" key="3">
    <source>
        <dbReference type="ARBA" id="ARBA00022801"/>
    </source>
</evidence>
<feature type="transmembrane region" description="Helical" evidence="8">
    <location>
        <begin position="88"/>
        <end position="112"/>
    </location>
</feature>
<dbReference type="EMBL" id="MRDE01000015">
    <property type="protein sequence ID" value="OMH27811.1"/>
    <property type="molecule type" value="Genomic_DNA"/>
</dbReference>
<keyword evidence="3 6" id="KW-0378">Hydrolase</keyword>
<keyword evidence="8" id="KW-0812">Transmembrane</keyword>
<protein>
    <recommendedName>
        <fullName evidence="9">Peptidase M48 domain-containing protein</fullName>
    </recommendedName>
</protein>
<dbReference type="GO" id="GO:0046872">
    <property type="term" value="F:metal ion binding"/>
    <property type="evidence" value="ECO:0007669"/>
    <property type="project" value="UniProtKB-KW"/>
</dbReference>
<organism evidence="10 11">
    <name type="scientific">Tersicoccus phoenicis</name>
    <dbReference type="NCBI Taxonomy" id="554083"/>
    <lineage>
        <taxon>Bacteria</taxon>
        <taxon>Bacillati</taxon>
        <taxon>Actinomycetota</taxon>
        <taxon>Actinomycetes</taxon>
        <taxon>Micrococcales</taxon>
        <taxon>Micrococcaceae</taxon>
        <taxon>Tersicoccus</taxon>
    </lineage>
</organism>
<dbReference type="PANTHER" id="PTHR34978">
    <property type="entry name" value="POSSIBLE SENSOR-TRANSDUCER PROTEIN BLAR"/>
    <property type="match status" value="1"/>
</dbReference>
<evidence type="ECO:0000259" key="9">
    <source>
        <dbReference type="Pfam" id="PF01435"/>
    </source>
</evidence>
<gene>
    <name evidence="10" type="ORF">BKD30_02415</name>
</gene>
<keyword evidence="8" id="KW-1133">Transmembrane helix</keyword>
<dbReference type="Gene3D" id="3.30.2010.10">
    <property type="entry name" value="Metalloproteases ('zincins'), catalytic domain"/>
    <property type="match status" value="1"/>
</dbReference>
<dbReference type="RefSeq" id="WP_076701505.1">
    <property type="nucleotide sequence ID" value="NZ_MRDE01000015.1"/>
</dbReference>
<evidence type="ECO:0000256" key="8">
    <source>
        <dbReference type="SAM" id="Phobius"/>
    </source>
</evidence>
<name>A0A1R1LJU0_9MICC</name>
<evidence type="ECO:0000256" key="7">
    <source>
        <dbReference type="SAM" id="MobiDB-lite"/>
    </source>
</evidence>
<evidence type="ECO:0000256" key="5">
    <source>
        <dbReference type="ARBA" id="ARBA00023049"/>
    </source>
</evidence>
<evidence type="ECO:0000256" key="2">
    <source>
        <dbReference type="ARBA" id="ARBA00022723"/>
    </source>
</evidence>
<dbReference type="CDD" id="cd07326">
    <property type="entry name" value="M56_BlaR1_MecR1_like"/>
    <property type="match status" value="1"/>
</dbReference>
<accession>A0A1R1LJU0</accession>
<proteinExistence type="inferred from homology"/>
<feature type="transmembrane region" description="Helical" evidence="8">
    <location>
        <begin position="36"/>
        <end position="61"/>
    </location>
</feature>
<comment type="caution">
    <text evidence="10">The sequence shown here is derived from an EMBL/GenBank/DDBJ whole genome shotgun (WGS) entry which is preliminary data.</text>
</comment>
<evidence type="ECO:0000256" key="1">
    <source>
        <dbReference type="ARBA" id="ARBA00022670"/>
    </source>
</evidence>
<dbReference type="Pfam" id="PF01435">
    <property type="entry name" value="Peptidase_M48"/>
    <property type="match status" value="1"/>
</dbReference>
<keyword evidence="2" id="KW-0479">Metal-binding</keyword>
<comment type="similarity">
    <text evidence="6">Belongs to the peptidase M48 family.</text>
</comment>
<reference evidence="10 11" key="1">
    <citation type="submission" date="2016-12" db="EMBL/GenBank/DDBJ databases">
        <title>Draft genome of Tersicoccus phoenicis 1P05MA.</title>
        <authorList>
            <person name="Nakajima Y."/>
            <person name="Yoshizawa S."/>
            <person name="Nakamura K."/>
            <person name="Ogura Y."/>
            <person name="Hayashi T."/>
            <person name="Kogure K."/>
        </authorList>
    </citation>
    <scope>NUCLEOTIDE SEQUENCE [LARGE SCALE GENOMIC DNA]</scope>
    <source>
        <strain evidence="10 11">1p05MA</strain>
    </source>
</reference>
<keyword evidence="8" id="KW-0472">Membrane</keyword>
<keyword evidence="1 6" id="KW-0645">Protease</keyword>
<evidence type="ECO:0000313" key="10">
    <source>
        <dbReference type="EMBL" id="OMH27811.1"/>
    </source>
</evidence>
<evidence type="ECO:0000256" key="6">
    <source>
        <dbReference type="RuleBase" id="RU003983"/>
    </source>
</evidence>
<dbReference type="PANTHER" id="PTHR34978:SF3">
    <property type="entry name" value="SLR0241 PROTEIN"/>
    <property type="match status" value="1"/>
</dbReference>
<dbReference type="GO" id="GO:0004222">
    <property type="term" value="F:metalloendopeptidase activity"/>
    <property type="evidence" value="ECO:0007669"/>
    <property type="project" value="InterPro"/>
</dbReference>
<dbReference type="AlphaFoldDB" id="A0A1R1LJU0"/>
<dbReference type="OrthoDB" id="9785340at2"/>